<dbReference type="PANTHER" id="PTHR11102">
    <property type="entry name" value="SEL-1-LIKE PROTEIN"/>
    <property type="match status" value="1"/>
</dbReference>
<evidence type="ECO:0000313" key="2">
    <source>
        <dbReference type="Proteomes" id="UP001297272"/>
    </source>
</evidence>
<accession>A0ABS5RRD5</accession>
<dbReference type="Pfam" id="PF08238">
    <property type="entry name" value="Sel1"/>
    <property type="match status" value="5"/>
</dbReference>
<sequence>MRLLDRIFGRKPDPAPVVEIDPMTEALAAAKAGDYAVALPIWERLAEENHARAQNNLGACYAEGLGVAKNRGRAGDLLRRSAEAGDPVGQRNYAAFHMQGLNGDDPDYPAAADYYRRAANQGDAPAQDMLSWMLLEGEVMPADPAEARRWAHEAAESGIASSMTRLGMLYHNAIGVDREPHQAVYWWRKGAAAGDADAQAMLGAAYHMGAGTERDGVTALAWLIRAVNGGSTLASPFVGPVRESLSAEDIAEAERRAAAPLTEATP</sequence>
<keyword evidence="2" id="KW-1185">Reference proteome</keyword>
<dbReference type="Proteomes" id="UP001297272">
    <property type="component" value="Unassembled WGS sequence"/>
</dbReference>
<protein>
    <submittedName>
        <fullName evidence="1">Sel1 repeat family protein</fullName>
    </submittedName>
</protein>
<dbReference type="PANTHER" id="PTHR11102:SF160">
    <property type="entry name" value="ERAD-ASSOCIATED E3 UBIQUITIN-PROTEIN LIGASE COMPONENT HRD3"/>
    <property type="match status" value="1"/>
</dbReference>
<dbReference type="InterPro" id="IPR006597">
    <property type="entry name" value="Sel1-like"/>
</dbReference>
<dbReference type="SMART" id="SM00671">
    <property type="entry name" value="SEL1"/>
    <property type="match status" value="5"/>
</dbReference>
<reference evidence="1 2" key="1">
    <citation type="submission" date="2021-03" db="EMBL/GenBank/DDBJ databases">
        <title>Tianweitania aestuarii sp. nov., isolated from a tidal flat.</title>
        <authorList>
            <person name="Park S."/>
            <person name="Yoon J.-H."/>
        </authorList>
    </citation>
    <scope>NUCLEOTIDE SEQUENCE [LARGE SCALE GENOMIC DNA]</scope>
    <source>
        <strain evidence="1 2">BSSL-BM11</strain>
    </source>
</reference>
<dbReference type="InterPro" id="IPR011990">
    <property type="entry name" value="TPR-like_helical_dom_sf"/>
</dbReference>
<dbReference type="EMBL" id="JAFMNX010000001">
    <property type="protein sequence ID" value="MBS9719616.1"/>
    <property type="molecule type" value="Genomic_DNA"/>
</dbReference>
<dbReference type="InterPro" id="IPR050767">
    <property type="entry name" value="Sel1_AlgK"/>
</dbReference>
<dbReference type="Gene3D" id="1.25.40.10">
    <property type="entry name" value="Tetratricopeptide repeat domain"/>
    <property type="match status" value="2"/>
</dbReference>
<proteinExistence type="predicted"/>
<name>A0ABS5RRD5_9HYPH</name>
<dbReference type="SUPFAM" id="SSF81901">
    <property type="entry name" value="HCP-like"/>
    <property type="match status" value="1"/>
</dbReference>
<comment type="caution">
    <text evidence="1">The sequence shown here is derived from an EMBL/GenBank/DDBJ whole genome shotgun (WGS) entry which is preliminary data.</text>
</comment>
<gene>
    <name evidence="1" type="ORF">JYU29_02815</name>
</gene>
<dbReference type="RefSeq" id="WP_213983237.1">
    <property type="nucleotide sequence ID" value="NZ_JAFMNX010000001.1"/>
</dbReference>
<organism evidence="1 2">
    <name type="scientific">Tianweitania aestuarii</name>
    <dbReference type="NCBI Taxonomy" id="2814886"/>
    <lineage>
        <taxon>Bacteria</taxon>
        <taxon>Pseudomonadati</taxon>
        <taxon>Pseudomonadota</taxon>
        <taxon>Alphaproteobacteria</taxon>
        <taxon>Hyphomicrobiales</taxon>
        <taxon>Phyllobacteriaceae</taxon>
        <taxon>Tianweitania</taxon>
    </lineage>
</organism>
<evidence type="ECO:0000313" key="1">
    <source>
        <dbReference type="EMBL" id="MBS9719616.1"/>
    </source>
</evidence>